<accession>D8JWI0</accession>
<dbReference type="Pfam" id="PF14345">
    <property type="entry name" value="GDYXXLXY"/>
    <property type="match status" value="1"/>
</dbReference>
<keyword evidence="1" id="KW-1133">Transmembrane helix</keyword>
<sequence>MNSASRYFWPLLIFVAFVQTAALFKIVYDKDRLLKSGREITLPVKPVDPRDIFRGDYVTLGYDISSLNASQVPAGSFDKFAVGAPAYVTVAPNPAGGWDVTSVSPEFPKSVSPSDVVLKARVDRMWRGQSGSDGVLSLRYGIETYFVPEGTGRVLESKVREHKIDAILAVGADGSAALKGLVVDGERHVDPPLL</sequence>
<reference evidence="3" key="1">
    <citation type="journal article" date="2011" name="J. Bacteriol.">
        <title>Genome sequences of eight morphologically diverse alphaproteobacteria.</title>
        <authorList>
            <consortium name="US DOE Joint Genome Institute"/>
            <person name="Brown P.J."/>
            <person name="Kysela D.T."/>
            <person name="Buechlein A."/>
            <person name="Hemmerich C."/>
            <person name="Brun Y.V."/>
        </authorList>
    </citation>
    <scope>NUCLEOTIDE SEQUENCE [LARGE SCALE GENOMIC DNA]</scope>
    <source>
        <strain evidence="3">ATCC 51888 / DSM 1869 / NCIB 11706 / TK 0415</strain>
    </source>
</reference>
<dbReference type="RefSeq" id="WP_013215308.1">
    <property type="nucleotide sequence ID" value="NC_014313.1"/>
</dbReference>
<dbReference type="Proteomes" id="UP000002033">
    <property type="component" value="Chromosome"/>
</dbReference>
<gene>
    <name evidence="2" type="ordered locus">Hden_1281</name>
</gene>
<dbReference type="OrthoDB" id="4868247at2"/>
<protein>
    <recommendedName>
        <fullName evidence="4">Membrane-anchored protein</fullName>
    </recommendedName>
</protein>
<evidence type="ECO:0000313" key="3">
    <source>
        <dbReference type="Proteomes" id="UP000002033"/>
    </source>
</evidence>
<evidence type="ECO:0000313" key="2">
    <source>
        <dbReference type="EMBL" id="ADJ23093.1"/>
    </source>
</evidence>
<proteinExistence type="predicted"/>
<organism evidence="2 3">
    <name type="scientific">Hyphomicrobium denitrificans (strain ATCC 51888 / DSM 1869 / NCIMB 11706 / TK 0415)</name>
    <dbReference type="NCBI Taxonomy" id="582899"/>
    <lineage>
        <taxon>Bacteria</taxon>
        <taxon>Pseudomonadati</taxon>
        <taxon>Pseudomonadota</taxon>
        <taxon>Alphaproteobacteria</taxon>
        <taxon>Hyphomicrobiales</taxon>
        <taxon>Hyphomicrobiaceae</taxon>
        <taxon>Hyphomicrobium</taxon>
    </lineage>
</organism>
<keyword evidence="3" id="KW-1185">Reference proteome</keyword>
<feature type="transmembrane region" description="Helical" evidence="1">
    <location>
        <begin position="6"/>
        <end position="28"/>
    </location>
</feature>
<dbReference type="eggNOG" id="COG4929">
    <property type="taxonomic scope" value="Bacteria"/>
</dbReference>
<keyword evidence="1" id="KW-0472">Membrane</keyword>
<dbReference type="EMBL" id="CP002083">
    <property type="protein sequence ID" value="ADJ23093.1"/>
    <property type="molecule type" value="Genomic_DNA"/>
</dbReference>
<dbReference type="HOGENOM" id="CLU_112352_0_0_5"/>
<dbReference type="KEGG" id="hdn:Hden_1281"/>
<name>D8JWI0_HYPDA</name>
<dbReference type="InterPro" id="IPR025833">
    <property type="entry name" value="GDYXXLXY"/>
</dbReference>
<dbReference type="STRING" id="582899.Hden_1281"/>
<evidence type="ECO:0008006" key="4">
    <source>
        <dbReference type="Google" id="ProtNLM"/>
    </source>
</evidence>
<dbReference type="AlphaFoldDB" id="D8JWI0"/>
<keyword evidence="1" id="KW-0812">Transmembrane</keyword>
<evidence type="ECO:0000256" key="1">
    <source>
        <dbReference type="SAM" id="Phobius"/>
    </source>
</evidence>